<evidence type="ECO:0000256" key="10">
    <source>
        <dbReference type="ARBA" id="ARBA00023170"/>
    </source>
</evidence>
<evidence type="ECO:0000256" key="8">
    <source>
        <dbReference type="ARBA" id="ARBA00022989"/>
    </source>
</evidence>
<comment type="caution">
    <text evidence="12">The sequence shown here is derived from an EMBL/GenBank/DDBJ whole genome shotgun (WGS) entry which is preliminary data.</text>
</comment>
<dbReference type="AlphaFoldDB" id="A0ABD3AEM8"/>
<evidence type="ECO:0000256" key="3">
    <source>
        <dbReference type="ARBA" id="ARBA00022692"/>
    </source>
</evidence>
<evidence type="ECO:0000256" key="5">
    <source>
        <dbReference type="ARBA" id="ARBA00022737"/>
    </source>
</evidence>
<keyword evidence="8" id="KW-1133">Transmembrane helix</keyword>
<dbReference type="Pfam" id="PF13855">
    <property type="entry name" value="LRR_8"/>
    <property type="match status" value="4"/>
</dbReference>
<evidence type="ECO:0000256" key="2">
    <source>
        <dbReference type="ARBA" id="ARBA00022614"/>
    </source>
</evidence>
<keyword evidence="4" id="KW-0732">Signal</keyword>
<keyword evidence="6" id="KW-0547">Nucleotide-binding</keyword>
<evidence type="ECO:0000256" key="7">
    <source>
        <dbReference type="ARBA" id="ARBA00022840"/>
    </source>
</evidence>
<dbReference type="SUPFAM" id="SSF52047">
    <property type="entry name" value="RNI-like"/>
    <property type="match status" value="1"/>
</dbReference>
<dbReference type="InterPro" id="IPR001611">
    <property type="entry name" value="Leu-rich_rpt"/>
</dbReference>
<dbReference type="Gene3D" id="3.80.10.10">
    <property type="entry name" value="Ribonuclease Inhibitor"/>
    <property type="match status" value="3"/>
</dbReference>
<dbReference type="Proteomes" id="UP001630127">
    <property type="component" value="Unassembled WGS sequence"/>
</dbReference>
<keyword evidence="10" id="KW-0675">Receptor</keyword>
<dbReference type="InterPro" id="IPR032675">
    <property type="entry name" value="LRR_dom_sf"/>
</dbReference>
<dbReference type="GO" id="GO:0006952">
    <property type="term" value="P:defense response"/>
    <property type="evidence" value="ECO:0007669"/>
    <property type="project" value="UniProtKB-ARBA"/>
</dbReference>
<dbReference type="EMBL" id="JBJUIK010000004">
    <property type="protein sequence ID" value="KAL3530204.1"/>
    <property type="molecule type" value="Genomic_DNA"/>
</dbReference>
<sequence length="510" mass="56775">MANNLVGRFPPSIANLTNLYQLDIRYNELTGPIPSNVRGLQNLKILSLSNNLLFGTLPSCLFHHPNLTELDLSNNQFTGQMVDFQENSWLSELTLPYNQLHGPIPKSISTLRNLAVLDLSSNNLSGIVEPNMFLNLTTLENLLLSDNSLLRRTSDNNGNISFHNLSYLQLTYCGIKEFPDFLRNSKNLEVLQLSKNNIQRILSWFTSMALDSLRYLNLSHNSLSSMIQFQPTWKSLLGLGFQWNQLRGTLPLSICNLEALRVVDLSNNKLSGAIPQCFGHFSRELMVLNLKNNDLQGSIAMTFATSSKLRNLDFIGNHLEGSLPRSLANCEYLEVLDIGNNNINDTFPVWLENLKELQVLILKSNRFFGPIGDILKTGNHFGKLKVIDISNNEFSGSLPTRLLNSLRIVLKGLEIELPAILTTLTSIDVSNNSFSGEIPQVIGNLVVPKLLNLSHNRFFGHIPPTLLNLACLLQSNPGRDSKSAYIAHITCILKSITESTRGANPSGSPI</sequence>
<dbReference type="PROSITE" id="PS51450">
    <property type="entry name" value="LRR"/>
    <property type="match status" value="1"/>
</dbReference>
<keyword evidence="9" id="KW-0472">Membrane</keyword>
<evidence type="ECO:0000256" key="4">
    <source>
        <dbReference type="ARBA" id="ARBA00022729"/>
    </source>
</evidence>
<dbReference type="InterPro" id="IPR051716">
    <property type="entry name" value="Plant_RL_S/T_kinase"/>
</dbReference>
<evidence type="ECO:0000313" key="12">
    <source>
        <dbReference type="EMBL" id="KAL3530204.1"/>
    </source>
</evidence>
<proteinExistence type="predicted"/>
<dbReference type="FunFam" id="3.80.10.10:FF:000095">
    <property type="entry name" value="LRR receptor-like serine/threonine-protein kinase GSO1"/>
    <property type="match status" value="1"/>
</dbReference>
<dbReference type="SUPFAM" id="SSF52058">
    <property type="entry name" value="L domain-like"/>
    <property type="match status" value="2"/>
</dbReference>
<keyword evidence="11" id="KW-0325">Glycoprotein</keyword>
<evidence type="ECO:0000256" key="11">
    <source>
        <dbReference type="ARBA" id="ARBA00023180"/>
    </source>
</evidence>
<dbReference type="SMART" id="SM00369">
    <property type="entry name" value="LRR_TYP"/>
    <property type="match status" value="7"/>
</dbReference>
<organism evidence="12 13">
    <name type="scientific">Cinchona calisaya</name>
    <dbReference type="NCBI Taxonomy" id="153742"/>
    <lineage>
        <taxon>Eukaryota</taxon>
        <taxon>Viridiplantae</taxon>
        <taxon>Streptophyta</taxon>
        <taxon>Embryophyta</taxon>
        <taxon>Tracheophyta</taxon>
        <taxon>Spermatophyta</taxon>
        <taxon>Magnoliopsida</taxon>
        <taxon>eudicotyledons</taxon>
        <taxon>Gunneridae</taxon>
        <taxon>Pentapetalae</taxon>
        <taxon>asterids</taxon>
        <taxon>lamiids</taxon>
        <taxon>Gentianales</taxon>
        <taxon>Rubiaceae</taxon>
        <taxon>Cinchonoideae</taxon>
        <taxon>Cinchoneae</taxon>
        <taxon>Cinchona</taxon>
    </lineage>
</organism>
<dbReference type="PANTHER" id="PTHR48053:SF122">
    <property type="entry name" value="LEUCINE-RICH REPEAT-CONTAINING N-TERMINAL PLANT-TYPE DOMAIN-CONTAINING PROTEIN"/>
    <property type="match status" value="1"/>
</dbReference>
<protein>
    <recommendedName>
        <fullName evidence="14">Toll-like receptor 3</fullName>
    </recommendedName>
</protein>
<keyword evidence="2" id="KW-0433">Leucine-rich repeat</keyword>
<comment type="subcellular location">
    <subcellularLocation>
        <location evidence="1">Membrane</location>
        <topology evidence="1">Single-pass type I membrane protein</topology>
    </subcellularLocation>
</comment>
<evidence type="ECO:0000256" key="9">
    <source>
        <dbReference type="ARBA" id="ARBA00023136"/>
    </source>
</evidence>
<keyword evidence="13" id="KW-1185">Reference proteome</keyword>
<dbReference type="InterPro" id="IPR003591">
    <property type="entry name" value="Leu-rich_rpt_typical-subtyp"/>
</dbReference>
<dbReference type="Pfam" id="PF00560">
    <property type="entry name" value="LRR_1"/>
    <property type="match status" value="4"/>
</dbReference>
<evidence type="ECO:0000256" key="1">
    <source>
        <dbReference type="ARBA" id="ARBA00004479"/>
    </source>
</evidence>
<evidence type="ECO:0000256" key="6">
    <source>
        <dbReference type="ARBA" id="ARBA00022741"/>
    </source>
</evidence>
<dbReference type="GO" id="GO:0016020">
    <property type="term" value="C:membrane"/>
    <property type="evidence" value="ECO:0007669"/>
    <property type="project" value="UniProtKB-SubCell"/>
</dbReference>
<keyword evidence="3" id="KW-0812">Transmembrane</keyword>
<reference evidence="12 13" key="1">
    <citation type="submission" date="2024-11" db="EMBL/GenBank/DDBJ databases">
        <title>A near-complete genome assembly of Cinchona calisaya.</title>
        <authorList>
            <person name="Lian D.C."/>
            <person name="Zhao X.W."/>
            <person name="Wei L."/>
        </authorList>
    </citation>
    <scope>NUCLEOTIDE SEQUENCE [LARGE SCALE GENOMIC DNA]</scope>
    <source>
        <tissue evidence="12">Nenye</tissue>
    </source>
</reference>
<keyword evidence="5" id="KW-0677">Repeat</keyword>
<gene>
    <name evidence="12" type="ORF">ACH5RR_009526</name>
</gene>
<dbReference type="FunFam" id="3.80.10.10:FF:000041">
    <property type="entry name" value="LRR receptor-like serine/threonine-protein kinase ERECTA"/>
    <property type="match status" value="1"/>
</dbReference>
<name>A0ABD3AEM8_9GENT</name>
<accession>A0ABD3AEM8</accession>
<evidence type="ECO:0000313" key="13">
    <source>
        <dbReference type="Proteomes" id="UP001630127"/>
    </source>
</evidence>
<keyword evidence="7" id="KW-0067">ATP-binding</keyword>
<evidence type="ECO:0008006" key="14">
    <source>
        <dbReference type="Google" id="ProtNLM"/>
    </source>
</evidence>
<dbReference type="GO" id="GO:0051707">
    <property type="term" value="P:response to other organism"/>
    <property type="evidence" value="ECO:0007669"/>
    <property type="project" value="UniProtKB-ARBA"/>
</dbReference>
<dbReference type="PRINTS" id="PR00019">
    <property type="entry name" value="LEURICHRPT"/>
</dbReference>
<dbReference type="PANTHER" id="PTHR48053">
    <property type="entry name" value="LEUCINE RICH REPEAT FAMILY PROTEIN, EXPRESSED"/>
    <property type="match status" value="1"/>
</dbReference>
<dbReference type="GO" id="GO:0005524">
    <property type="term" value="F:ATP binding"/>
    <property type="evidence" value="ECO:0007669"/>
    <property type="project" value="UniProtKB-KW"/>
</dbReference>